<keyword evidence="1" id="KW-0812">Transmembrane</keyword>
<dbReference type="Gene3D" id="1.10.510.10">
    <property type="entry name" value="Transferase(Phosphotransferase) domain 1"/>
    <property type="match status" value="1"/>
</dbReference>
<evidence type="ECO:0000313" key="3">
    <source>
        <dbReference type="EMBL" id="MCV3728265.1"/>
    </source>
</evidence>
<evidence type="ECO:0000313" key="4">
    <source>
        <dbReference type="Proteomes" id="UP001208245"/>
    </source>
</evidence>
<dbReference type="InterPro" id="IPR000719">
    <property type="entry name" value="Prot_kinase_dom"/>
</dbReference>
<dbReference type="RefSeq" id="WP_263821595.1">
    <property type="nucleotide sequence ID" value="NZ_JAOXHK010000001.1"/>
</dbReference>
<reference evidence="3 4" key="1">
    <citation type="journal article" date="2020" name="Int. J. Syst. Evol. Microbiol.">
        <title>Ureaplasma miroungigenitalium sp. nov. isolated from northern elephant seals (Mirounga angustirostris) and Ureaplasma zalophigenitalium sp. nov. isolated from California sea lions (Zalophus californianus).</title>
        <authorList>
            <person name="Volokhov D.V."/>
            <person name="Gulland F.M."/>
            <person name="Gao Y."/>
            <person name="Chizhikov V.E."/>
        </authorList>
    </citation>
    <scope>NUCLEOTIDE SEQUENCE [LARGE SCALE GENOMIC DNA]</scope>
    <source>
        <strain evidence="3 4">ES3182-GEN</strain>
    </source>
</reference>
<dbReference type="Pfam" id="PF00069">
    <property type="entry name" value="Pkinase"/>
    <property type="match status" value="1"/>
</dbReference>
<keyword evidence="1" id="KW-0472">Membrane</keyword>
<dbReference type="PROSITE" id="PS50011">
    <property type="entry name" value="PROTEIN_KINASE_DOM"/>
    <property type="match status" value="1"/>
</dbReference>
<dbReference type="Proteomes" id="UP001208245">
    <property type="component" value="Unassembled WGS sequence"/>
</dbReference>
<keyword evidence="3" id="KW-0418">Kinase</keyword>
<dbReference type="SMART" id="SM00220">
    <property type="entry name" value="S_TKc"/>
    <property type="match status" value="1"/>
</dbReference>
<dbReference type="GO" id="GO:0016301">
    <property type="term" value="F:kinase activity"/>
    <property type="evidence" value="ECO:0007669"/>
    <property type="project" value="UniProtKB-KW"/>
</dbReference>
<feature type="transmembrane region" description="Helical" evidence="1">
    <location>
        <begin position="340"/>
        <end position="366"/>
    </location>
</feature>
<keyword evidence="1" id="KW-1133">Transmembrane helix</keyword>
<evidence type="ECO:0000256" key="1">
    <source>
        <dbReference type="SAM" id="Phobius"/>
    </source>
</evidence>
<keyword evidence="4" id="KW-1185">Reference proteome</keyword>
<sequence length="367" mass="42774">MDLLLNNQAYVIDPNTQKSYQVIKHIANGGFSQIYLVKASDTDQLQVLKIITTDDDTQKNVIRDEIRIFNMLKRAEDPAQDYLIKYYANFDCQIEQKTYLCMLLEYFDGISLREYLDQNILLTPSKAKLIVQQIASVLFFFHHNTPQLIHRDLKPENILVNHSLTKIKIIDYGASSVVYDTKTLTSDDELKCTILYASPKLVTVNHKQQPLELFNPNYDLHSLAVIYYELLTGTDPLDYNRFKNYPKQDVAYLKSWWRFDSLSPTTINPLIKKDIDLLIQELLSNYQVKNQPQITTQQVHDFLTNKLPINTNAMPTHKSDLILYNDLRRLNKIKTTDHPWFLHLMILICTLILTGLALLAFILVWFL</sequence>
<keyword evidence="3" id="KW-0808">Transferase</keyword>
<name>A0ABT3BLZ2_9BACT</name>
<accession>A0ABT3BLZ2</accession>
<dbReference type="InterPro" id="IPR011009">
    <property type="entry name" value="Kinase-like_dom_sf"/>
</dbReference>
<dbReference type="InterPro" id="IPR008271">
    <property type="entry name" value="Ser/Thr_kinase_AS"/>
</dbReference>
<dbReference type="EMBL" id="JAOXHL010000001">
    <property type="protein sequence ID" value="MCV3728265.1"/>
    <property type="molecule type" value="Genomic_DNA"/>
</dbReference>
<dbReference type="PROSITE" id="PS00108">
    <property type="entry name" value="PROTEIN_KINASE_ST"/>
    <property type="match status" value="1"/>
</dbReference>
<proteinExistence type="predicted"/>
<protein>
    <submittedName>
        <fullName evidence="3">Protein kinase</fullName>
    </submittedName>
</protein>
<evidence type="ECO:0000259" key="2">
    <source>
        <dbReference type="PROSITE" id="PS50011"/>
    </source>
</evidence>
<dbReference type="PANTHER" id="PTHR24347">
    <property type="entry name" value="SERINE/THREONINE-PROTEIN KINASE"/>
    <property type="match status" value="1"/>
</dbReference>
<feature type="domain" description="Protein kinase" evidence="2">
    <location>
        <begin position="20"/>
        <end position="341"/>
    </location>
</feature>
<comment type="caution">
    <text evidence="3">The sequence shown here is derived from an EMBL/GenBank/DDBJ whole genome shotgun (WGS) entry which is preliminary data.</text>
</comment>
<organism evidence="3 4">
    <name type="scientific">Ureaplasma miroungigenitalium</name>
    <dbReference type="NCBI Taxonomy" id="1042321"/>
    <lineage>
        <taxon>Bacteria</taxon>
        <taxon>Bacillati</taxon>
        <taxon>Mycoplasmatota</taxon>
        <taxon>Mycoplasmoidales</taxon>
        <taxon>Mycoplasmoidaceae</taxon>
        <taxon>Ureaplasma</taxon>
    </lineage>
</organism>
<gene>
    <name evidence="3" type="ORF">OF376_00480</name>
</gene>
<dbReference type="SUPFAM" id="SSF56112">
    <property type="entry name" value="Protein kinase-like (PK-like)"/>
    <property type="match status" value="1"/>
</dbReference>